<dbReference type="Proteomes" id="UP001107961">
    <property type="component" value="Unassembled WGS sequence"/>
</dbReference>
<accession>A0A9Q3W4F0</accession>
<evidence type="ECO:0000313" key="1">
    <source>
        <dbReference type="EMBL" id="MCE7509051.1"/>
    </source>
</evidence>
<dbReference type="AlphaFoldDB" id="A0A9Q3W4F0"/>
<comment type="caution">
    <text evidence="1">The sequence shown here is derived from an EMBL/GenBank/DDBJ whole genome shotgun (WGS) entry which is preliminary data.</text>
</comment>
<name>A0A9Q3W4F0_9GAMM</name>
<gene>
    <name evidence="1" type="ORF">LZG35_10435</name>
</gene>
<proteinExistence type="predicted"/>
<evidence type="ECO:0000313" key="2">
    <source>
        <dbReference type="Proteomes" id="UP001107961"/>
    </source>
</evidence>
<reference evidence="1" key="1">
    <citation type="submission" date="2022-01" db="EMBL/GenBank/DDBJ databases">
        <authorList>
            <person name="Karlyshev A.V."/>
            <person name="Jaspars M."/>
        </authorList>
    </citation>
    <scope>NUCLEOTIDE SEQUENCE</scope>
    <source>
        <strain evidence="1">AGSA3-2</strain>
    </source>
</reference>
<dbReference type="EMBL" id="JAJVKT010000011">
    <property type="protein sequence ID" value="MCE7509051.1"/>
    <property type="molecule type" value="Genomic_DNA"/>
</dbReference>
<organism evidence="1 2">
    <name type="scientific">Alloalcanivorax xenomutans</name>
    <dbReference type="NCBI Taxonomy" id="1094342"/>
    <lineage>
        <taxon>Bacteria</taxon>
        <taxon>Pseudomonadati</taxon>
        <taxon>Pseudomonadota</taxon>
        <taxon>Gammaproteobacteria</taxon>
        <taxon>Oceanospirillales</taxon>
        <taxon>Alcanivoracaceae</taxon>
        <taxon>Alloalcanivorax</taxon>
    </lineage>
</organism>
<protein>
    <submittedName>
        <fullName evidence="1">DUF2695 domain-containing protein</fullName>
    </submittedName>
</protein>
<keyword evidence="2" id="KW-1185">Reference proteome</keyword>
<sequence>MPWLNELGGYCVCEVPGNVHDEVGDLIGWHLGEEY</sequence>